<sequence length="107" mass="11883">MTQRSRQPYTLVGAEQLTASVYKTGDEFSGFDYRFNITRLNNRSGRVNQWFTPDDLSAIVKLVRVLAAELADDGCMDDALRNQLFHLAASLDDVIANISDSTHGATN</sequence>
<accession>A0A5C6FMG9</accession>
<name>A0A5C6FMG9_9PLAN</name>
<dbReference type="AlphaFoldDB" id="A0A5C6FMG9"/>
<organism evidence="1 2">
    <name type="scientific">Crateriforma conspicua</name>
    <dbReference type="NCBI Taxonomy" id="2527996"/>
    <lineage>
        <taxon>Bacteria</taxon>
        <taxon>Pseudomonadati</taxon>
        <taxon>Planctomycetota</taxon>
        <taxon>Planctomycetia</taxon>
        <taxon>Planctomycetales</taxon>
        <taxon>Planctomycetaceae</taxon>
        <taxon>Crateriforma</taxon>
    </lineage>
</organism>
<reference evidence="1 2" key="1">
    <citation type="submission" date="2019-02" db="EMBL/GenBank/DDBJ databases">
        <title>Deep-cultivation of Planctomycetes and their phenomic and genomic characterization uncovers novel biology.</title>
        <authorList>
            <person name="Wiegand S."/>
            <person name="Jogler M."/>
            <person name="Boedeker C."/>
            <person name="Pinto D."/>
            <person name="Vollmers J."/>
            <person name="Rivas-Marin E."/>
            <person name="Kohn T."/>
            <person name="Peeters S.H."/>
            <person name="Heuer A."/>
            <person name="Rast P."/>
            <person name="Oberbeckmann S."/>
            <person name="Bunk B."/>
            <person name="Jeske O."/>
            <person name="Meyerdierks A."/>
            <person name="Storesund J.E."/>
            <person name="Kallscheuer N."/>
            <person name="Luecker S."/>
            <person name="Lage O.M."/>
            <person name="Pohl T."/>
            <person name="Merkel B.J."/>
            <person name="Hornburger P."/>
            <person name="Mueller R.-W."/>
            <person name="Bruemmer F."/>
            <person name="Labrenz M."/>
            <person name="Spormann A.M."/>
            <person name="Op Den Camp H."/>
            <person name="Overmann J."/>
            <person name="Amann R."/>
            <person name="Jetten M.S.M."/>
            <person name="Mascher T."/>
            <person name="Medema M.H."/>
            <person name="Devos D.P."/>
            <person name="Kaster A.-K."/>
            <person name="Ovreas L."/>
            <person name="Rohde M."/>
            <person name="Galperin M.Y."/>
            <person name="Jogler C."/>
        </authorList>
    </citation>
    <scope>NUCLEOTIDE SEQUENCE [LARGE SCALE GENOMIC DNA]</scope>
    <source>
        <strain evidence="1 2">V7</strain>
    </source>
</reference>
<evidence type="ECO:0000313" key="2">
    <source>
        <dbReference type="Proteomes" id="UP000316476"/>
    </source>
</evidence>
<comment type="caution">
    <text evidence="1">The sequence shown here is derived from an EMBL/GenBank/DDBJ whole genome shotgun (WGS) entry which is preliminary data.</text>
</comment>
<dbReference type="EMBL" id="SJPZ01000002">
    <property type="protein sequence ID" value="TWU62659.1"/>
    <property type="molecule type" value="Genomic_DNA"/>
</dbReference>
<dbReference type="RefSeq" id="WP_197138110.1">
    <property type="nucleotide sequence ID" value="NZ_SJPZ01000002.1"/>
</dbReference>
<dbReference type="Proteomes" id="UP000316476">
    <property type="component" value="Unassembled WGS sequence"/>
</dbReference>
<protein>
    <submittedName>
        <fullName evidence="1">Uncharacterized protein</fullName>
    </submittedName>
</protein>
<gene>
    <name evidence="1" type="ORF">V7x_43940</name>
</gene>
<evidence type="ECO:0000313" key="1">
    <source>
        <dbReference type="EMBL" id="TWU62659.1"/>
    </source>
</evidence>
<proteinExistence type="predicted"/>